<accession>A0A3M6TUF1</accession>
<dbReference type="OrthoDB" id="5958443at2759"/>
<keyword evidence="1" id="KW-0175">Coiled coil</keyword>
<dbReference type="EMBL" id="RCHS01002927">
    <property type="protein sequence ID" value="RMX44919.1"/>
    <property type="molecule type" value="Genomic_DNA"/>
</dbReference>
<reference evidence="2 3" key="1">
    <citation type="journal article" date="2018" name="Sci. Rep.">
        <title>Comparative analysis of the Pocillopora damicornis genome highlights role of immune system in coral evolution.</title>
        <authorList>
            <person name="Cunning R."/>
            <person name="Bay R.A."/>
            <person name="Gillette P."/>
            <person name="Baker A.C."/>
            <person name="Traylor-Knowles N."/>
        </authorList>
    </citation>
    <scope>NUCLEOTIDE SEQUENCE [LARGE SCALE GENOMIC DNA]</scope>
    <source>
        <strain evidence="2">RSMAS</strain>
        <tissue evidence="2">Whole animal</tissue>
    </source>
</reference>
<evidence type="ECO:0008006" key="4">
    <source>
        <dbReference type="Google" id="ProtNLM"/>
    </source>
</evidence>
<proteinExistence type="predicted"/>
<sequence length="239" mass="27725">MMPGRQFANLDAGDVPKVACINCKLEIPLDYYVCGKKRPRDPGKKLISDREPVKKKCLHAIRGDEGKHFKVTENTNICCQHFRKGDITNVSRAKMNQEMELSLYVFSWIRTSPRKGKEPAERNCELTASKSASRKFFTPAVVLEELSNESSNELSNEMSKTKQQAYFREIIDNKNKKIHKLEQEIEELQRQLQDTQRLFNFENCESKDSNAALYTGFQSWDTLMAVFEYLDHFQRAVKN</sequence>
<protein>
    <recommendedName>
        <fullName evidence="4">THAP-type domain-containing protein</fullName>
    </recommendedName>
</protein>
<feature type="coiled-coil region" evidence="1">
    <location>
        <begin position="171"/>
        <end position="205"/>
    </location>
</feature>
<organism evidence="2 3">
    <name type="scientific">Pocillopora damicornis</name>
    <name type="common">Cauliflower coral</name>
    <name type="synonym">Millepora damicornis</name>
    <dbReference type="NCBI Taxonomy" id="46731"/>
    <lineage>
        <taxon>Eukaryota</taxon>
        <taxon>Metazoa</taxon>
        <taxon>Cnidaria</taxon>
        <taxon>Anthozoa</taxon>
        <taxon>Hexacorallia</taxon>
        <taxon>Scleractinia</taxon>
        <taxon>Astrocoeniina</taxon>
        <taxon>Pocilloporidae</taxon>
        <taxon>Pocillopora</taxon>
    </lineage>
</organism>
<dbReference type="AlphaFoldDB" id="A0A3M6TUF1"/>
<comment type="caution">
    <text evidence="2">The sequence shown here is derived from an EMBL/GenBank/DDBJ whole genome shotgun (WGS) entry which is preliminary data.</text>
</comment>
<evidence type="ECO:0000256" key="1">
    <source>
        <dbReference type="SAM" id="Coils"/>
    </source>
</evidence>
<name>A0A3M6TUF1_POCDA</name>
<evidence type="ECO:0000313" key="3">
    <source>
        <dbReference type="Proteomes" id="UP000275408"/>
    </source>
</evidence>
<keyword evidence="3" id="KW-1185">Reference proteome</keyword>
<gene>
    <name evidence="2" type="ORF">pdam_00020662</name>
</gene>
<dbReference type="Proteomes" id="UP000275408">
    <property type="component" value="Unassembled WGS sequence"/>
</dbReference>
<evidence type="ECO:0000313" key="2">
    <source>
        <dbReference type="EMBL" id="RMX44919.1"/>
    </source>
</evidence>